<proteinExistence type="predicted"/>
<reference evidence="1 2" key="1">
    <citation type="journal article" date="2018" name="Nat. Biotechnol.">
        <title>A standardized bacterial taxonomy based on genome phylogeny substantially revises the tree of life.</title>
        <authorList>
            <person name="Parks D.H."/>
            <person name="Chuvochina M."/>
            <person name="Waite D.W."/>
            <person name="Rinke C."/>
            <person name="Skarshewski A."/>
            <person name="Chaumeil P.A."/>
            <person name="Hugenholtz P."/>
        </authorList>
    </citation>
    <scope>NUCLEOTIDE SEQUENCE [LARGE SCALE GENOMIC DNA]</scope>
    <source>
        <strain evidence="1">UBA9375</strain>
    </source>
</reference>
<name>A0A3D3RCY5_9PLAN</name>
<evidence type="ECO:0000313" key="1">
    <source>
        <dbReference type="EMBL" id="HCO26705.1"/>
    </source>
</evidence>
<protein>
    <submittedName>
        <fullName evidence="1">Uncharacterized protein</fullName>
    </submittedName>
</protein>
<sequence>MTEKRPDDYHEPLSSEAIAALSEEVAELVESCRGIFDQDELAGVDHYLNHNEPEMAFEGLLIDLINANRVPDSFDSDQWKRIAQTAGLPAGGVFDEDIWNKFCIWLEDKQ</sequence>
<dbReference type="AlphaFoldDB" id="A0A3D3RCY5"/>
<evidence type="ECO:0000313" key="2">
    <source>
        <dbReference type="Proteomes" id="UP000263642"/>
    </source>
</evidence>
<gene>
    <name evidence="1" type="ORF">DIT97_28200</name>
</gene>
<comment type="caution">
    <text evidence="1">The sequence shown here is derived from an EMBL/GenBank/DDBJ whole genome shotgun (WGS) entry which is preliminary data.</text>
</comment>
<dbReference type="EMBL" id="DQAY01000169">
    <property type="protein sequence ID" value="HCO26705.1"/>
    <property type="molecule type" value="Genomic_DNA"/>
</dbReference>
<organism evidence="1 2">
    <name type="scientific">Gimesia maris</name>
    <dbReference type="NCBI Taxonomy" id="122"/>
    <lineage>
        <taxon>Bacteria</taxon>
        <taxon>Pseudomonadati</taxon>
        <taxon>Planctomycetota</taxon>
        <taxon>Planctomycetia</taxon>
        <taxon>Planctomycetales</taxon>
        <taxon>Planctomycetaceae</taxon>
        <taxon>Gimesia</taxon>
    </lineage>
</organism>
<dbReference type="Proteomes" id="UP000263642">
    <property type="component" value="Unassembled WGS sequence"/>
</dbReference>
<accession>A0A3D3RCY5</accession>